<name>X1LU14_9ZZZZ</name>
<dbReference type="AlphaFoldDB" id="X1LU14"/>
<comment type="caution">
    <text evidence="1">The sequence shown here is derived from an EMBL/GenBank/DDBJ whole genome shotgun (WGS) entry which is preliminary data.</text>
</comment>
<evidence type="ECO:0000313" key="1">
    <source>
        <dbReference type="EMBL" id="GAI09306.1"/>
    </source>
</evidence>
<reference evidence="1" key="1">
    <citation type="journal article" date="2014" name="Front. Microbiol.">
        <title>High frequency of phylogenetically diverse reductive dehalogenase-homologous genes in deep subseafloor sedimentary metagenomes.</title>
        <authorList>
            <person name="Kawai M."/>
            <person name="Futagami T."/>
            <person name="Toyoda A."/>
            <person name="Takaki Y."/>
            <person name="Nishi S."/>
            <person name="Hori S."/>
            <person name="Arai W."/>
            <person name="Tsubouchi T."/>
            <person name="Morono Y."/>
            <person name="Uchiyama I."/>
            <person name="Ito T."/>
            <person name="Fujiyama A."/>
            <person name="Inagaki F."/>
            <person name="Takami H."/>
        </authorList>
    </citation>
    <scope>NUCLEOTIDE SEQUENCE</scope>
    <source>
        <strain evidence="1">Expedition CK06-06</strain>
    </source>
</reference>
<organism evidence="1">
    <name type="scientific">marine sediment metagenome</name>
    <dbReference type="NCBI Taxonomy" id="412755"/>
    <lineage>
        <taxon>unclassified sequences</taxon>
        <taxon>metagenomes</taxon>
        <taxon>ecological metagenomes</taxon>
    </lineage>
</organism>
<proteinExistence type="predicted"/>
<gene>
    <name evidence="1" type="ORF">S06H3_17697</name>
</gene>
<accession>X1LU14</accession>
<sequence length="65" mass="7280">LLVVSLILDGILWNRLNDLTAQLNAIKPGMDSLKVEREQMLSDYASLRDEINLRVGGCCVRRSHG</sequence>
<feature type="non-terminal residue" evidence="1">
    <location>
        <position position="1"/>
    </location>
</feature>
<dbReference type="EMBL" id="BARV01008873">
    <property type="protein sequence ID" value="GAI09306.1"/>
    <property type="molecule type" value="Genomic_DNA"/>
</dbReference>
<protein>
    <submittedName>
        <fullName evidence="1">Uncharacterized protein</fullName>
    </submittedName>
</protein>